<proteinExistence type="inferred from homology"/>
<sequence>MRGHLIVVEGCDRSGKTTQCERLVQSLQEHGKDAELVKFPDRTTQTGKMIDSYLKQTSHLDDHAIHLLFSANRWEAMDALKEKLSQGKTLIVDRYAFSGVAFSAAKGLDFEWCRGPDVGLLVPDVVMFLDLTMDEAEKRGGFGEERYEKRELQMQVRKEFDKLMDDTWKMVDASQTKDQVHTAMLTIVNELPAPGPVRSGLWKETQ</sequence>
<dbReference type="InterPro" id="IPR039430">
    <property type="entry name" value="Thymidylate_kin-like_dom"/>
</dbReference>
<keyword evidence="8 11" id="KW-0418">Kinase</keyword>
<comment type="similarity">
    <text evidence="2">Belongs to the thymidylate kinase family.</text>
</comment>
<dbReference type="GO" id="GO:0005829">
    <property type="term" value="C:cytosol"/>
    <property type="evidence" value="ECO:0007669"/>
    <property type="project" value="TreeGrafter"/>
</dbReference>
<dbReference type="PROSITE" id="PS01331">
    <property type="entry name" value="THYMIDYLATE_KINASE"/>
    <property type="match status" value="1"/>
</dbReference>
<dbReference type="FunFam" id="3.40.50.300:FF:000679">
    <property type="entry name" value="Thymidylate kinase"/>
    <property type="match status" value="1"/>
</dbReference>
<dbReference type="GO" id="GO:0006235">
    <property type="term" value="P:dTTP biosynthetic process"/>
    <property type="evidence" value="ECO:0007669"/>
    <property type="project" value="TreeGrafter"/>
</dbReference>
<evidence type="ECO:0000256" key="4">
    <source>
        <dbReference type="ARBA" id="ARBA00017144"/>
    </source>
</evidence>
<evidence type="ECO:0000313" key="12">
    <source>
        <dbReference type="Proteomes" id="UP000242146"/>
    </source>
</evidence>
<dbReference type="EMBL" id="MCGT01000025">
    <property type="protein sequence ID" value="ORX49805.1"/>
    <property type="molecule type" value="Genomic_DNA"/>
</dbReference>
<reference evidence="11 12" key="1">
    <citation type="submission" date="2016-07" db="EMBL/GenBank/DDBJ databases">
        <title>Pervasive Adenine N6-methylation of Active Genes in Fungi.</title>
        <authorList>
            <consortium name="DOE Joint Genome Institute"/>
            <person name="Mondo S.J."/>
            <person name="Dannebaum R.O."/>
            <person name="Kuo R.C."/>
            <person name="Labutti K."/>
            <person name="Haridas S."/>
            <person name="Kuo A."/>
            <person name="Salamov A."/>
            <person name="Ahrendt S.R."/>
            <person name="Lipzen A."/>
            <person name="Sullivan W."/>
            <person name="Andreopoulos W.B."/>
            <person name="Clum A."/>
            <person name="Lindquist E."/>
            <person name="Daum C."/>
            <person name="Ramamoorthy G.K."/>
            <person name="Gryganskyi A."/>
            <person name="Culley D."/>
            <person name="Magnuson J.K."/>
            <person name="James T.Y."/>
            <person name="O'Malley M.A."/>
            <person name="Stajich J.E."/>
            <person name="Spatafora J.W."/>
            <person name="Visel A."/>
            <person name="Grigoriev I.V."/>
        </authorList>
    </citation>
    <scope>NUCLEOTIDE SEQUENCE [LARGE SCALE GENOMIC DNA]</scope>
    <source>
        <strain evidence="11 12">NRRL 3301</strain>
    </source>
</reference>
<dbReference type="SUPFAM" id="SSF52540">
    <property type="entry name" value="P-loop containing nucleoside triphosphate hydrolases"/>
    <property type="match status" value="1"/>
</dbReference>
<evidence type="ECO:0000256" key="6">
    <source>
        <dbReference type="ARBA" id="ARBA00022727"/>
    </source>
</evidence>
<keyword evidence="12" id="KW-1185">Reference proteome</keyword>
<dbReference type="OrthoDB" id="425602at2759"/>
<organism evidence="11 12">
    <name type="scientific">Hesseltinella vesiculosa</name>
    <dbReference type="NCBI Taxonomy" id="101127"/>
    <lineage>
        <taxon>Eukaryota</taxon>
        <taxon>Fungi</taxon>
        <taxon>Fungi incertae sedis</taxon>
        <taxon>Mucoromycota</taxon>
        <taxon>Mucoromycotina</taxon>
        <taxon>Mucoromycetes</taxon>
        <taxon>Mucorales</taxon>
        <taxon>Cunninghamellaceae</taxon>
        <taxon>Hesseltinella</taxon>
    </lineage>
</organism>
<dbReference type="AlphaFoldDB" id="A0A1X2GBC3"/>
<evidence type="ECO:0000256" key="3">
    <source>
        <dbReference type="ARBA" id="ARBA00012980"/>
    </source>
</evidence>
<dbReference type="Pfam" id="PF02223">
    <property type="entry name" value="Thymidylate_kin"/>
    <property type="match status" value="1"/>
</dbReference>
<dbReference type="HAMAP" id="MF_00165">
    <property type="entry name" value="Thymidylate_kinase"/>
    <property type="match status" value="1"/>
</dbReference>
<evidence type="ECO:0000256" key="5">
    <source>
        <dbReference type="ARBA" id="ARBA00022679"/>
    </source>
</evidence>
<evidence type="ECO:0000256" key="7">
    <source>
        <dbReference type="ARBA" id="ARBA00022741"/>
    </source>
</evidence>
<dbReference type="PANTHER" id="PTHR10344">
    <property type="entry name" value="THYMIDYLATE KINASE"/>
    <property type="match status" value="1"/>
</dbReference>
<dbReference type="CDD" id="cd01672">
    <property type="entry name" value="TMPK"/>
    <property type="match status" value="1"/>
</dbReference>
<dbReference type="PANTHER" id="PTHR10344:SF1">
    <property type="entry name" value="THYMIDYLATE KINASE"/>
    <property type="match status" value="1"/>
</dbReference>
<dbReference type="GO" id="GO:0006227">
    <property type="term" value="P:dUDP biosynthetic process"/>
    <property type="evidence" value="ECO:0007669"/>
    <property type="project" value="TreeGrafter"/>
</dbReference>
<keyword evidence="9" id="KW-0067">ATP-binding</keyword>
<dbReference type="InterPro" id="IPR027417">
    <property type="entry name" value="P-loop_NTPase"/>
</dbReference>
<dbReference type="GO" id="GO:0004550">
    <property type="term" value="F:nucleoside diphosphate kinase activity"/>
    <property type="evidence" value="ECO:0007669"/>
    <property type="project" value="TreeGrafter"/>
</dbReference>
<feature type="domain" description="Thymidylate kinase-like" evidence="10">
    <location>
        <begin position="8"/>
        <end position="182"/>
    </location>
</feature>
<keyword evidence="6" id="KW-0545">Nucleotide biosynthesis</keyword>
<evidence type="ECO:0000256" key="1">
    <source>
        <dbReference type="ARBA" id="ARBA00004992"/>
    </source>
</evidence>
<dbReference type="GO" id="GO:0005739">
    <property type="term" value="C:mitochondrion"/>
    <property type="evidence" value="ECO:0007669"/>
    <property type="project" value="TreeGrafter"/>
</dbReference>
<dbReference type="GO" id="GO:0006233">
    <property type="term" value="P:dTDP biosynthetic process"/>
    <property type="evidence" value="ECO:0007669"/>
    <property type="project" value="InterPro"/>
</dbReference>
<protein>
    <recommendedName>
        <fullName evidence="4">Thymidylate kinase</fullName>
        <ecNumber evidence="3">2.7.4.9</ecNumber>
    </recommendedName>
</protein>
<evidence type="ECO:0000256" key="2">
    <source>
        <dbReference type="ARBA" id="ARBA00009776"/>
    </source>
</evidence>
<dbReference type="STRING" id="101127.A0A1X2GBC3"/>
<dbReference type="Proteomes" id="UP000242146">
    <property type="component" value="Unassembled WGS sequence"/>
</dbReference>
<comment type="caution">
    <text evidence="11">The sequence shown here is derived from an EMBL/GenBank/DDBJ whole genome shotgun (WGS) entry which is preliminary data.</text>
</comment>
<gene>
    <name evidence="11" type="ORF">DM01DRAFT_1308638</name>
</gene>
<dbReference type="InterPro" id="IPR018094">
    <property type="entry name" value="Thymidylate_kinase"/>
</dbReference>
<dbReference type="GO" id="GO:0004798">
    <property type="term" value="F:dTMP kinase activity"/>
    <property type="evidence" value="ECO:0007669"/>
    <property type="project" value="UniProtKB-EC"/>
</dbReference>
<dbReference type="NCBIfam" id="TIGR00041">
    <property type="entry name" value="DTMP_kinase"/>
    <property type="match status" value="1"/>
</dbReference>
<evidence type="ECO:0000256" key="9">
    <source>
        <dbReference type="ARBA" id="ARBA00022840"/>
    </source>
</evidence>
<name>A0A1X2GBC3_9FUNG</name>
<dbReference type="EC" id="2.7.4.9" evidence="3"/>
<keyword evidence="7" id="KW-0547">Nucleotide-binding</keyword>
<evidence type="ECO:0000256" key="8">
    <source>
        <dbReference type="ARBA" id="ARBA00022777"/>
    </source>
</evidence>
<dbReference type="InterPro" id="IPR018095">
    <property type="entry name" value="Thymidylate_kin_CS"/>
</dbReference>
<evidence type="ECO:0000259" key="10">
    <source>
        <dbReference type="Pfam" id="PF02223"/>
    </source>
</evidence>
<accession>A0A1X2GBC3</accession>
<keyword evidence="5" id="KW-0808">Transferase</keyword>
<evidence type="ECO:0000313" key="11">
    <source>
        <dbReference type="EMBL" id="ORX49805.1"/>
    </source>
</evidence>
<dbReference type="GO" id="GO:0005524">
    <property type="term" value="F:ATP binding"/>
    <property type="evidence" value="ECO:0007669"/>
    <property type="project" value="UniProtKB-KW"/>
</dbReference>
<comment type="pathway">
    <text evidence="1">Pyrimidine metabolism; dTTP biosynthesis.</text>
</comment>
<dbReference type="Gene3D" id="3.40.50.300">
    <property type="entry name" value="P-loop containing nucleotide triphosphate hydrolases"/>
    <property type="match status" value="1"/>
</dbReference>
<dbReference type="GO" id="GO:0005634">
    <property type="term" value="C:nucleus"/>
    <property type="evidence" value="ECO:0007669"/>
    <property type="project" value="TreeGrafter"/>
</dbReference>